<reference evidence="7 8" key="1">
    <citation type="submission" date="2019-03" db="EMBL/GenBank/DDBJ databases">
        <title>Freshwater and sediment microbial communities from various areas in North America, analyzing microbe dynamics in response to fracking.</title>
        <authorList>
            <person name="Lamendella R."/>
        </authorList>
    </citation>
    <scope>NUCLEOTIDE SEQUENCE [LARGE SCALE GENOMIC DNA]</scope>
    <source>
        <strain evidence="7 8">114D</strain>
    </source>
</reference>
<sequence>MTKTLSFSLILFLLFGCKPQETNSEPPVIPVYKAMIEEVTVYKDFIGQTYGLFDISVRARVDGYLEGIHFREGGKVKKGQLLYSIDPAPLNARVAEAMSVLAQAKTNLIKAESDYNRYKPLLKNKAVSQSDYDAVVASYGAAQASLEAAQASLDYAKIQQSYTKIYAPISGIIGASDAKTGDYVGRAPNPVVLNTVSQLDTILVRFHLTELQYLNISQHEKAQQAIAEPNKQEKKAEVQLFFADGSRHPHFGHVDFVGRNINPTTGTIMVQASFPNPKETIRPGQFARLRISFAEQAKAVVIPVKCLQEVQGEYHVYLVNKNNEVEFKTVEVGETLQDVVIIRQGISSGDMVILEGTNRIRTGMQVTPQQQEFVSVRNKEQ</sequence>
<dbReference type="InterPro" id="IPR058624">
    <property type="entry name" value="MdtA-like_HH"/>
</dbReference>
<dbReference type="RefSeq" id="WP_133463546.1">
    <property type="nucleotide sequence ID" value="NZ_SNWI01000001.1"/>
</dbReference>
<dbReference type="PANTHER" id="PTHR30158">
    <property type="entry name" value="ACRA/E-RELATED COMPONENT OF DRUG EFFLUX TRANSPORTER"/>
    <property type="match status" value="1"/>
</dbReference>
<evidence type="ECO:0000259" key="5">
    <source>
        <dbReference type="Pfam" id="PF25944"/>
    </source>
</evidence>
<gene>
    <name evidence="7" type="ORF">DET52_101865</name>
</gene>
<dbReference type="InterPro" id="IPR058625">
    <property type="entry name" value="MdtA-like_BSH"/>
</dbReference>
<dbReference type="InterPro" id="IPR058626">
    <property type="entry name" value="MdtA-like_b-barrel"/>
</dbReference>
<dbReference type="Pfam" id="PF25967">
    <property type="entry name" value="RND-MFP_C"/>
    <property type="match status" value="1"/>
</dbReference>
<feature type="domain" description="Multidrug resistance protein MdtA-like alpha-helical hairpin" evidence="3">
    <location>
        <begin position="95"/>
        <end position="163"/>
    </location>
</feature>
<dbReference type="Proteomes" id="UP000294848">
    <property type="component" value="Unassembled WGS sequence"/>
</dbReference>
<evidence type="ECO:0000256" key="2">
    <source>
        <dbReference type="ARBA" id="ARBA00009477"/>
    </source>
</evidence>
<dbReference type="GO" id="GO:0005886">
    <property type="term" value="C:plasma membrane"/>
    <property type="evidence" value="ECO:0007669"/>
    <property type="project" value="TreeGrafter"/>
</dbReference>
<comment type="caution">
    <text evidence="7">The sequence shown here is derived from an EMBL/GenBank/DDBJ whole genome shotgun (WGS) entry which is preliminary data.</text>
</comment>
<evidence type="ECO:0000313" key="7">
    <source>
        <dbReference type="EMBL" id="TDO05505.1"/>
    </source>
</evidence>
<dbReference type="Pfam" id="PF25876">
    <property type="entry name" value="HH_MFP_RND"/>
    <property type="match status" value="1"/>
</dbReference>
<proteinExistence type="inferred from homology"/>
<dbReference type="PROSITE" id="PS51257">
    <property type="entry name" value="PROKAR_LIPOPROTEIN"/>
    <property type="match status" value="1"/>
</dbReference>
<feature type="domain" description="Multidrug resistance protein MdtA-like C-terminal permuted SH3" evidence="6">
    <location>
        <begin position="299"/>
        <end position="358"/>
    </location>
</feature>
<dbReference type="Gene3D" id="2.40.420.20">
    <property type="match status" value="1"/>
</dbReference>
<comment type="similarity">
    <text evidence="2">Belongs to the membrane fusion protein (MFP) (TC 8.A.1) family.</text>
</comment>
<organism evidence="7 8">
    <name type="scientific">Sunxiuqinia elliptica</name>
    <dbReference type="NCBI Taxonomy" id="655355"/>
    <lineage>
        <taxon>Bacteria</taxon>
        <taxon>Pseudomonadati</taxon>
        <taxon>Bacteroidota</taxon>
        <taxon>Bacteroidia</taxon>
        <taxon>Marinilabiliales</taxon>
        <taxon>Prolixibacteraceae</taxon>
        <taxon>Sunxiuqinia</taxon>
    </lineage>
</organism>
<dbReference type="AlphaFoldDB" id="A0A4R6HCQ7"/>
<dbReference type="OrthoDB" id="9801814at2"/>
<dbReference type="InterPro" id="IPR006143">
    <property type="entry name" value="RND_pump_MFP"/>
</dbReference>
<evidence type="ECO:0000259" key="3">
    <source>
        <dbReference type="Pfam" id="PF25876"/>
    </source>
</evidence>
<dbReference type="EMBL" id="SNWI01000001">
    <property type="protein sequence ID" value="TDO05505.1"/>
    <property type="molecule type" value="Genomic_DNA"/>
</dbReference>
<dbReference type="SUPFAM" id="SSF111369">
    <property type="entry name" value="HlyD-like secretion proteins"/>
    <property type="match status" value="1"/>
</dbReference>
<protein>
    <submittedName>
        <fullName evidence="7">Membrane fusion protein (Multidrug efflux system)</fullName>
    </submittedName>
</protein>
<accession>A0A4R6HCQ7</accession>
<dbReference type="InterPro" id="IPR058627">
    <property type="entry name" value="MdtA-like_C"/>
</dbReference>
<evidence type="ECO:0000259" key="4">
    <source>
        <dbReference type="Pfam" id="PF25917"/>
    </source>
</evidence>
<evidence type="ECO:0000256" key="1">
    <source>
        <dbReference type="ARBA" id="ARBA00004196"/>
    </source>
</evidence>
<dbReference type="Pfam" id="PF25917">
    <property type="entry name" value="BSH_RND"/>
    <property type="match status" value="1"/>
</dbReference>
<dbReference type="GO" id="GO:0030313">
    <property type="term" value="C:cell envelope"/>
    <property type="evidence" value="ECO:0007669"/>
    <property type="project" value="UniProtKB-SubCell"/>
</dbReference>
<dbReference type="Pfam" id="PF25944">
    <property type="entry name" value="Beta-barrel_RND"/>
    <property type="match status" value="1"/>
</dbReference>
<name>A0A4R6HCQ7_9BACT</name>
<dbReference type="Gene3D" id="2.40.30.170">
    <property type="match status" value="1"/>
</dbReference>
<dbReference type="GO" id="GO:0046677">
    <property type="term" value="P:response to antibiotic"/>
    <property type="evidence" value="ECO:0007669"/>
    <property type="project" value="TreeGrafter"/>
</dbReference>
<feature type="domain" description="Multidrug resistance protein MdtA-like beta-barrel" evidence="5">
    <location>
        <begin position="201"/>
        <end position="292"/>
    </location>
</feature>
<evidence type="ECO:0000313" key="8">
    <source>
        <dbReference type="Proteomes" id="UP000294848"/>
    </source>
</evidence>
<evidence type="ECO:0000259" key="6">
    <source>
        <dbReference type="Pfam" id="PF25967"/>
    </source>
</evidence>
<dbReference type="NCBIfam" id="TIGR01730">
    <property type="entry name" value="RND_mfp"/>
    <property type="match status" value="1"/>
</dbReference>
<comment type="subcellular location">
    <subcellularLocation>
        <location evidence="1">Cell envelope</location>
    </subcellularLocation>
</comment>
<dbReference type="GO" id="GO:0022857">
    <property type="term" value="F:transmembrane transporter activity"/>
    <property type="evidence" value="ECO:0007669"/>
    <property type="project" value="InterPro"/>
</dbReference>
<dbReference type="Gene3D" id="2.40.50.100">
    <property type="match status" value="1"/>
</dbReference>
<feature type="domain" description="Multidrug resistance protein MdtA-like barrel-sandwich hybrid" evidence="4">
    <location>
        <begin position="55"/>
        <end position="187"/>
    </location>
</feature>
<dbReference type="Gene3D" id="1.10.287.470">
    <property type="entry name" value="Helix hairpin bin"/>
    <property type="match status" value="1"/>
</dbReference>